<dbReference type="SMART" id="SM01079">
    <property type="entry name" value="CHASE"/>
    <property type="match status" value="1"/>
</dbReference>
<dbReference type="InterPro" id="IPR003661">
    <property type="entry name" value="HisK_dim/P_dom"/>
</dbReference>
<dbReference type="InterPro" id="IPR006189">
    <property type="entry name" value="CHASE_dom"/>
</dbReference>
<comment type="caution">
    <text evidence="24">The sequence shown here is derived from an EMBL/GenBank/DDBJ whole genome shotgun (WGS) entry which is preliminary data.</text>
</comment>
<keyword evidence="8" id="KW-0418">Kinase</keyword>
<dbReference type="OrthoDB" id="187at2"/>
<evidence type="ECO:0000256" key="5">
    <source>
        <dbReference type="ARBA" id="ARBA00022679"/>
    </source>
</evidence>
<dbReference type="CDD" id="cd00082">
    <property type="entry name" value="HisKA"/>
    <property type="match status" value="1"/>
</dbReference>
<evidence type="ECO:0000256" key="10">
    <source>
        <dbReference type="ARBA" id="ARBA00022989"/>
    </source>
</evidence>
<evidence type="ECO:0000256" key="11">
    <source>
        <dbReference type="ARBA" id="ARBA00023012"/>
    </source>
</evidence>
<dbReference type="Pfam" id="PF02518">
    <property type="entry name" value="HATPase_c"/>
    <property type="match status" value="1"/>
</dbReference>
<dbReference type="GO" id="GO:0005524">
    <property type="term" value="F:ATP binding"/>
    <property type="evidence" value="ECO:0007669"/>
    <property type="project" value="UniProtKB-KW"/>
</dbReference>
<evidence type="ECO:0000256" key="12">
    <source>
        <dbReference type="ARBA" id="ARBA00023136"/>
    </source>
</evidence>
<keyword evidence="9" id="KW-0067">ATP-binding</keyword>
<evidence type="ECO:0000256" key="4">
    <source>
        <dbReference type="ARBA" id="ARBA00022553"/>
    </source>
</evidence>
<dbReference type="InterPro" id="IPR008207">
    <property type="entry name" value="Sig_transdc_His_kin_Hpt_dom"/>
</dbReference>
<dbReference type="SUPFAM" id="SSF47226">
    <property type="entry name" value="Histidine-containing phosphotransfer domain, HPT domain"/>
    <property type="match status" value="1"/>
</dbReference>
<evidence type="ECO:0000259" key="23">
    <source>
        <dbReference type="PROSITE" id="PS50894"/>
    </source>
</evidence>
<dbReference type="CDD" id="cd00130">
    <property type="entry name" value="PAS"/>
    <property type="match status" value="1"/>
</dbReference>
<evidence type="ECO:0000256" key="9">
    <source>
        <dbReference type="ARBA" id="ARBA00022840"/>
    </source>
</evidence>
<dbReference type="InterPro" id="IPR000700">
    <property type="entry name" value="PAS-assoc_C"/>
</dbReference>
<organism evidence="24 25">
    <name type="scientific">Aminivibrio pyruvatiphilus</name>
    <dbReference type="NCBI Taxonomy" id="1005740"/>
    <lineage>
        <taxon>Bacteria</taxon>
        <taxon>Thermotogati</taxon>
        <taxon>Synergistota</taxon>
        <taxon>Synergistia</taxon>
        <taxon>Synergistales</taxon>
        <taxon>Aminobacteriaceae</taxon>
        <taxon>Aminivibrio</taxon>
    </lineage>
</organism>
<proteinExistence type="predicted"/>
<gene>
    <name evidence="24" type="ORF">C8D99_10344</name>
</gene>
<dbReference type="SUPFAM" id="SSF47384">
    <property type="entry name" value="Homodimeric domain of signal transducing histidine kinase"/>
    <property type="match status" value="1"/>
</dbReference>
<dbReference type="InterPro" id="IPR001789">
    <property type="entry name" value="Sig_transdc_resp-reg_receiver"/>
</dbReference>
<dbReference type="InterPro" id="IPR036890">
    <property type="entry name" value="HATPase_C_sf"/>
</dbReference>
<dbReference type="InterPro" id="IPR000014">
    <property type="entry name" value="PAS"/>
</dbReference>
<keyword evidence="10 17" id="KW-1133">Transmembrane helix</keyword>
<dbReference type="InterPro" id="IPR013655">
    <property type="entry name" value="PAS_fold_3"/>
</dbReference>
<dbReference type="SMART" id="SM00073">
    <property type="entry name" value="HPT"/>
    <property type="match status" value="1"/>
</dbReference>
<comment type="subunit">
    <text evidence="13">At low DSF concentrations, interacts with RpfF.</text>
</comment>
<feature type="transmembrane region" description="Helical" evidence="17">
    <location>
        <begin position="20"/>
        <end position="37"/>
    </location>
</feature>
<name>A0A4R8MBW5_9BACT</name>
<dbReference type="Pfam" id="PF01627">
    <property type="entry name" value="Hpt"/>
    <property type="match status" value="1"/>
</dbReference>
<dbReference type="Gene3D" id="3.40.50.2300">
    <property type="match status" value="1"/>
</dbReference>
<feature type="transmembrane region" description="Helical" evidence="17">
    <location>
        <begin position="538"/>
        <end position="562"/>
    </location>
</feature>
<dbReference type="Pfam" id="PF00512">
    <property type="entry name" value="HisKA"/>
    <property type="match status" value="1"/>
</dbReference>
<feature type="domain" description="Histidine kinase" evidence="18">
    <location>
        <begin position="750"/>
        <end position="978"/>
    </location>
</feature>
<feature type="domain" description="PAS" evidence="20">
    <location>
        <begin position="582"/>
        <end position="654"/>
    </location>
</feature>
<evidence type="ECO:0000256" key="3">
    <source>
        <dbReference type="ARBA" id="ARBA00012438"/>
    </source>
</evidence>
<dbReference type="InterPro" id="IPR011006">
    <property type="entry name" value="CheY-like_superfamily"/>
</dbReference>
<dbReference type="InterPro" id="IPR004358">
    <property type="entry name" value="Sig_transdc_His_kin-like_C"/>
</dbReference>
<dbReference type="Pfam" id="PF08447">
    <property type="entry name" value="PAS_3"/>
    <property type="match status" value="1"/>
</dbReference>
<dbReference type="GO" id="GO:0000155">
    <property type="term" value="F:phosphorelay sensor kinase activity"/>
    <property type="evidence" value="ECO:0007669"/>
    <property type="project" value="InterPro"/>
</dbReference>
<dbReference type="Pfam" id="PF00072">
    <property type="entry name" value="Response_reg"/>
    <property type="match status" value="1"/>
</dbReference>
<evidence type="ECO:0000313" key="25">
    <source>
        <dbReference type="Proteomes" id="UP000295066"/>
    </source>
</evidence>
<keyword evidence="5" id="KW-0808">Transferase</keyword>
<sequence length="1258" mass="137658">MGENGGAGTKGGFPGKNLRLLAFFLLPLLAAGAFFIMENIRREEERLKSELLRTAELMAQSLDAGSMDAFSGTAGDVHLPDYRQLKDHLQTLRQFFPSFRFLYLMGKTEEGQVFFHVDSEEEQSKDYSAPGQVYEEAPPVLFRVFRYGRAETAGPYADRWGEWVSAFVPLGTGKGSGFPVVFGLDMDAAAWKKSVRQAGIFPLAAMLLLCLLVLAGGVFLDWRAGLPHERRRRFRAAEAVIVVLAGTLITSASFVTSRRWAGDERDVLFSRLADGYTAPILEELNDIRNIRLEALASFFEGSETVDYGEFLEFAKFLSRDSVVQSWEWVSAVPVSERKAFEERIRSEGLPGFAVWPLGGEDGHIPGENRDIHYVVTYVTPREGNETALGYDMGTEPVRRKSIEEAARTGLMVGSDPVELVQETEGEKGILAIRPVFFPEGGRMQGFALAGIRLRDLLERSARFAEDRERPSAVAGLYLLRPGKPAELLADSWPGHAARGEEDCLRNPGTVIFPLLIFGKTLLIAAHEGPAFEELYPGGTGWGVLLAGLFLTAAMAVLTAVLAGRGEELELLVGERTGSLRKSESLLRKTQEIARLGSWELELATMRLTWSDEVYVLFGLPGGETIPTYDAFLEAVHPDDRERVDAAYRLSLTRNDDGYEIEHRIVKRDTGEVLFVQERCAHFRDESGKIVRSVGMVHDITERKRFELSLVEAKEELAGSNLSLGRALLRAQEMADKAEAANTAKSQFLANVSHEIRTPLNGVIGMSVLLRDTPLNREQQEYADIIRSSGESLLALINDILDFSKMEAGKLELLEEDFDFRKFMDEMLSLGALRASAKGLGFSGSVGLSVPDRVRGDRRRIGQILTNLLDNAVKFTEKGRIRVTVREEKRTGHSGELTLRFAVADTGIGVPEFASERLFTKFTQLDPSSTRKYGGTGLGLAISRELAELMGGTAGAVSPSGLPGGGPGAEFWFTVKVLEASSPAGGKEDGVPFARKKGSAAEGLKNLRILAVEDNAVNRRVITAMLRGAGVSADTAESGREALEALEKTRYDAVLLDVQMPEMDGMETVRRIRRVEKEREMPRVPVIAMTAHAMAGDRERCLDAGMDEYLAKPVERERLFEILCRLVRGGKAAETCLDKQVLSGPPAVFGAERLLDNLAGDAEAAGEVLKEFLREIPAELAGIEACAAAGDRAGVSGHAHSLKGAAAGIGGDALRSAAFEIEQASRQGDGDSVLSLLPGLRRQFDLLEKAIKTYLGEEE</sequence>
<keyword evidence="7" id="KW-0547">Nucleotide-binding</keyword>
<dbReference type="InterPro" id="IPR036641">
    <property type="entry name" value="HPT_dom_sf"/>
</dbReference>
<keyword evidence="12 17" id="KW-0472">Membrane</keyword>
<keyword evidence="4 16" id="KW-0597">Phosphoprotein</keyword>
<dbReference type="SUPFAM" id="SSF52172">
    <property type="entry name" value="CheY-like"/>
    <property type="match status" value="1"/>
</dbReference>
<evidence type="ECO:0000256" key="16">
    <source>
        <dbReference type="PROSITE-ProRule" id="PRU00169"/>
    </source>
</evidence>
<evidence type="ECO:0000256" key="2">
    <source>
        <dbReference type="ARBA" id="ARBA00004370"/>
    </source>
</evidence>
<feature type="transmembrane region" description="Helical" evidence="17">
    <location>
        <begin position="200"/>
        <end position="222"/>
    </location>
</feature>
<dbReference type="CDD" id="cd17546">
    <property type="entry name" value="REC_hyHK_CKI1_RcsC-like"/>
    <property type="match status" value="1"/>
</dbReference>
<dbReference type="InterPro" id="IPR005467">
    <property type="entry name" value="His_kinase_dom"/>
</dbReference>
<keyword evidence="25" id="KW-1185">Reference proteome</keyword>
<dbReference type="SMART" id="SM00448">
    <property type="entry name" value="REC"/>
    <property type="match status" value="1"/>
</dbReference>
<evidence type="ECO:0000256" key="1">
    <source>
        <dbReference type="ARBA" id="ARBA00000085"/>
    </source>
</evidence>
<dbReference type="SMART" id="SM00086">
    <property type="entry name" value="PAC"/>
    <property type="match status" value="1"/>
</dbReference>
<feature type="domain" description="CHASE" evidence="22">
    <location>
        <begin position="301"/>
        <end position="468"/>
    </location>
</feature>
<dbReference type="PROSITE" id="PS50894">
    <property type="entry name" value="HPT"/>
    <property type="match status" value="1"/>
</dbReference>
<dbReference type="SUPFAM" id="SSF55874">
    <property type="entry name" value="ATPase domain of HSP90 chaperone/DNA topoisomerase II/histidine kinase"/>
    <property type="match status" value="1"/>
</dbReference>
<evidence type="ECO:0000256" key="8">
    <source>
        <dbReference type="ARBA" id="ARBA00022777"/>
    </source>
</evidence>
<protein>
    <recommendedName>
        <fullName evidence="14">Sensory/regulatory protein RpfC</fullName>
        <ecNumber evidence="3">2.7.13.3</ecNumber>
    </recommendedName>
</protein>
<dbReference type="Gene3D" id="3.30.450.20">
    <property type="entry name" value="PAS domain"/>
    <property type="match status" value="1"/>
</dbReference>
<evidence type="ECO:0000256" key="17">
    <source>
        <dbReference type="SAM" id="Phobius"/>
    </source>
</evidence>
<dbReference type="NCBIfam" id="TIGR00229">
    <property type="entry name" value="sensory_box"/>
    <property type="match status" value="1"/>
</dbReference>
<dbReference type="EC" id="2.7.13.3" evidence="3"/>
<evidence type="ECO:0000256" key="14">
    <source>
        <dbReference type="ARBA" id="ARBA00068150"/>
    </source>
</evidence>
<dbReference type="PANTHER" id="PTHR45339:SF5">
    <property type="entry name" value="HISTIDINE KINASE"/>
    <property type="match status" value="1"/>
</dbReference>
<dbReference type="Proteomes" id="UP000295066">
    <property type="component" value="Unassembled WGS sequence"/>
</dbReference>
<evidence type="ECO:0000313" key="24">
    <source>
        <dbReference type="EMBL" id="TDY62824.1"/>
    </source>
</evidence>
<feature type="domain" description="PAC" evidence="21">
    <location>
        <begin position="658"/>
        <end position="711"/>
    </location>
</feature>
<dbReference type="GO" id="GO:0005886">
    <property type="term" value="C:plasma membrane"/>
    <property type="evidence" value="ECO:0007669"/>
    <property type="project" value="UniProtKB-SubCell"/>
</dbReference>
<dbReference type="InterPro" id="IPR042240">
    <property type="entry name" value="CHASE_sf"/>
</dbReference>
<comment type="subcellular location">
    <subcellularLocation>
        <location evidence="2">Membrane</location>
    </subcellularLocation>
</comment>
<feature type="modified residue" description="4-aspartylphosphate" evidence="16">
    <location>
        <position position="1056"/>
    </location>
</feature>
<reference evidence="24 25" key="1">
    <citation type="submission" date="2019-03" db="EMBL/GenBank/DDBJ databases">
        <title>Genomic Encyclopedia of Type Strains, Phase IV (KMG-IV): sequencing the most valuable type-strain genomes for metagenomic binning, comparative biology and taxonomic classification.</title>
        <authorList>
            <person name="Goeker M."/>
        </authorList>
    </citation>
    <scope>NUCLEOTIDE SEQUENCE [LARGE SCALE GENOMIC DNA]</scope>
    <source>
        <strain evidence="24 25">DSM 25964</strain>
    </source>
</reference>
<keyword evidence="6 17" id="KW-0812">Transmembrane</keyword>
<evidence type="ECO:0000256" key="15">
    <source>
        <dbReference type="PROSITE-ProRule" id="PRU00110"/>
    </source>
</evidence>
<dbReference type="Gene3D" id="2.10.70.100">
    <property type="match status" value="1"/>
</dbReference>
<dbReference type="SMART" id="SM00387">
    <property type="entry name" value="HATPase_c"/>
    <property type="match status" value="1"/>
</dbReference>
<dbReference type="FunFam" id="3.30.565.10:FF:000010">
    <property type="entry name" value="Sensor histidine kinase RcsC"/>
    <property type="match status" value="1"/>
</dbReference>
<dbReference type="PRINTS" id="PR00344">
    <property type="entry name" value="BCTRLSENSOR"/>
</dbReference>
<dbReference type="SMART" id="SM00388">
    <property type="entry name" value="HisKA"/>
    <property type="match status" value="1"/>
</dbReference>
<dbReference type="Gene3D" id="1.20.120.160">
    <property type="entry name" value="HPT domain"/>
    <property type="match status" value="1"/>
</dbReference>
<feature type="domain" description="HPt" evidence="23">
    <location>
        <begin position="1160"/>
        <end position="1253"/>
    </location>
</feature>
<dbReference type="PANTHER" id="PTHR45339">
    <property type="entry name" value="HYBRID SIGNAL TRANSDUCTION HISTIDINE KINASE J"/>
    <property type="match status" value="1"/>
</dbReference>
<feature type="domain" description="Response regulatory" evidence="19">
    <location>
        <begin position="1007"/>
        <end position="1126"/>
    </location>
</feature>
<dbReference type="PROSITE" id="PS50109">
    <property type="entry name" value="HIS_KIN"/>
    <property type="match status" value="1"/>
</dbReference>
<keyword evidence="11" id="KW-0902">Two-component regulatory system</keyword>
<dbReference type="AlphaFoldDB" id="A0A4R8MBW5"/>
<dbReference type="PROSITE" id="PS50112">
    <property type="entry name" value="PAS"/>
    <property type="match status" value="1"/>
</dbReference>
<evidence type="ECO:0000259" key="19">
    <source>
        <dbReference type="PROSITE" id="PS50110"/>
    </source>
</evidence>
<comment type="catalytic activity">
    <reaction evidence="1">
        <text>ATP + protein L-histidine = ADP + protein N-phospho-L-histidine.</text>
        <dbReference type="EC" id="2.7.13.3"/>
    </reaction>
</comment>
<evidence type="ECO:0000256" key="6">
    <source>
        <dbReference type="ARBA" id="ARBA00022692"/>
    </source>
</evidence>
<dbReference type="Pfam" id="PF03924">
    <property type="entry name" value="CHASE"/>
    <property type="match status" value="1"/>
</dbReference>
<dbReference type="PROSITE" id="PS50110">
    <property type="entry name" value="RESPONSE_REGULATORY"/>
    <property type="match status" value="1"/>
</dbReference>
<evidence type="ECO:0000259" key="21">
    <source>
        <dbReference type="PROSITE" id="PS50113"/>
    </source>
</evidence>
<evidence type="ECO:0000256" key="13">
    <source>
        <dbReference type="ARBA" id="ARBA00064003"/>
    </source>
</evidence>
<accession>A0A4R8MBW5</accession>
<evidence type="ECO:0000259" key="20">
    <source>
        <dbReference type="PROSITE" id="PS50112"/>
    </source>
</evidence>
<feature type="modified residue" description="Phosphohistidine" evidence="15">
    <location>
        <position position="1199"/>
    </location>
</feature>
<dbReference type="InterPro" id="IPR036097">
    <property type="entry name" value="HisK_dim/P_sf"/>
</dbReference>
<dbReference type="Gene3D" id="3.30.565.10">
    <property type="entry name" value="Histidine kinase-like ATPase, C-terminal domain"/>
    <property type="match status" value="1"/>
</dbReference>
<dbReference type="CDD" id="cd16922">
    <property type="entry name" value="HATPase_EvgS-ArcB-TorS-like"/>
    <property type="match status" value="1"/>
</dbReference>
<dbReference type="PROSITE" id="PS50839">
    <property type="entry name" value="CHASE"/>
    <property type="match status" value="1"/>
</dbReference>
<dbReference type="FunFam" id="1.10.287.130:FF:000002">
    <property type="entry name" value="Two-component osmosensing histidine kinase"/>
    <property type="match status" value="1"/>
</dbReference>
<evidence type="ECO:0000259" key="18">
    <source>
        <dbReference type="PROSITE" id="PS50109"/>
    </source>
</evidence>
<dbReference type="InterPro" id="IPR035965">
    <property type="entry name" value="PAS-like_dom_sf"/>
</dbReference>
<dbReference type="SUPFAM" id="SSF55785">
    <property type="entry name" value="PYP-like sensor domain (PAS domain)"/>
    <property type="match status" value="1"/>
</dbReference>
<dbReference type="InterPro" id="IPR003594">
    <property type="entry name" value="HATPase_dom"/>
</dbReference>
<dbReference type="PROSITE" id="PS50113">
    <property type="entry name" value="PAC"/>
    <property type="match status" value="1"/>
</dbReference>
<dbReference type="InterPro" id="IPR001610">
    <property type="entry name" value="PAC"/>
</dbReference>
<dbReference type="Gene3D" id="3.30.450.350">
    <property type="entry name" value="CHASE domain"/>
    <property type="match status" value="1"/>
</dbReference>
<evidence type="ECO:0000256" key="7">
    <source>
        <dbReference type="ARBA" id="ARBA00022741"/>
    </source>
</evidence>
<dbReference type="EMBL" id="SORI01000003">
    <property type="protein sequence ID" value="TDY62824.1"/>
    <property type="molecule type" value="Genomic_DNA"/>
</dbReference>
<feature type="transmembrane region" description="Helical" evidence="17">
    <location>
        <begin position="234"/>
        <end position="255"/>
    </location>
</feature>
<dbReference type="Gene3D" id="1.10.287.130">
    <property type="match status" value="1"/>
</dbReference>
<evidence type="ECO:0000259" key="22">
    <source>
        <dbReference type="PROSITE" id="PS50839"/>
    </source>
</evidence>